<feature type="transmembrane region" description="Helical" evidence="5">
    <location>
        <begin position="293"/>
        <end position="319"/>
    </location>
</feature>
<feature type="transmembrane region" description="Helical" evidence="5">
    <location>
        <begin position="379"/>
        <end position="402"/>
    </location>
</feature>
<dbReference type="GO" id="GO:0016020">
    <property type="term" value="C:membrane"/>
    <property type="evidence" value="ECO:0007669"/>
    <property type="project" value="UniProtKB-SubCell"/>
</dbReference>
<feature type="domain" description="ABC-2 type transporter transmembrane" evidence="6">
    <location>
        <begin position="19"/>
        <end position="400"/>
    </location>
</feature>
<dbReference type="EMBL" id="CP060634">
    <property type="protein sequence ID" value="QNM04370.1"/>
    <property type="molecule type" value="Genomic_DNA"/>
</dbReference>
<dbReference type="InterPro" id="IPR013525">
    <property type="entry name" value="ABC2_TM"/>
</dbReference>
<accession>A0A7G9G0N8</accession>
<reference evidence="7 8" key="1">
    <citation type="submission" date="2020-08" db="EMBL/GenBank/DDBJ databases">
        <authorList>
            <person name="Liu C."/>
            <person name="Sun Q."/>
        </authorList>
    </citation>
    <scope>NUCLEOTIDE SEQUENCE [LARGE SCALE GENOMIC DNA]</scope>
    <source>
        <strain evidence="7 8">NSJ-38</strain>
    </source>
</reference>
<dbReference type="Proteomes" id="UP000515823">
    <property type="component" value="Chromosome"/>
</dbReference>
<dbReference type="PANTHER" id="PTHR43471:SF3">
    <property type="entry name" value="ABC TRANSPORTER PERMEASE PROTEIN NATB"/>
    <property type="match status" value="1"/>
</dbReference>
<feature type="transmembrane region" description="Helical" evidence="5">
    <location>
        <begin position="200"/>
        <end position="225"/>
    </location>
</feature>
<keyword evidence="8" id="KW-1185">Reference proteome</keyword>
<evidence type="ECO:0000256" key="1">
    <source>
        <dbReference type="ARBA" id="ARBA00004141"/>
    </source>
</evidence>
<feature type="transmembrane region" description="Helical" evidence="5">
    <location>
        <begin position="331"/>
        <end position="348"/>
    </location>
</feature>
<evidence type="ECO:0000256" key="5">
    <source>
        <dbReference type="SAM" id="Phobius"/>
    </source>
</evidence>
<dbReference type="Pfam" id="PF12698">
    <property type="entry name" value="ABC2_membrane_3"/>
    <property type="match status" value="1"/>
</dbReference>
<evidence type="ECO:0000259" key="6">
    <source>
        <dbReference type="Pfam" id="PF12698"/>
    </source>
</evidence>
<evidence type="ECO:0000313" key="8">
    <source>
        <dbReference type="Proteomes" id="UP000515823"/>
    </source>
</evidence>
<organism evidence="7 8">
    <name type="scientific">Qiania dongpingensis</name>
    <dbReference type="NCBI Taxonomy" id="2763669"/>
    <lineage>
        <taxon>Bacteria</taxon>
        <taxon>Bacillati</taxon>
        <taxon>Bacillota</taxon>
        <taxon>Clostridia</taxon>
        <taxon>Lachnospirales</taxon>
        <taxon>Lachnospiraceae</taxon>
        <taxon>Qiania</taxon>
    </lineage>
</organism>
<dbReference type="PANTHER" id="PTHR43471">
    <property type="entry name" value="ABC TRANSPORTER PERMEASE"/>
    <property type="match status" value="1"/>
</dbReference>
<keyword evidence="2 5" id="KW-0812">Transmembrane</keyword>
<dbReference type="KEGG" id="qdo:H9Q78_07655"/>
<dbReference type="RefSeq" id="WP_249300681.1">
    <property type="nucleotide sequence ID" value="NZ_CP060634.1"/>
</dbReference>
<keyword evidence="3 5" id="KW-1133">Transmembrane helix</keyword>
<evidence type="ECO:0000256" key="3">
    <source>
        <dbReference type="ARBA" id="ARBA00022989"/>
    </source>
</evidence>
<gene>
    <name evidence="7" type="ORF">H9Q78_07655</name>
</gene>
<sequence length="430" mass="46884">MKQFGIVWRHELQGYVKSKSYIGITVGFALLFAILLSLPSFMDLSGIIPGLKGNEGSSAKTESETALSEYGGTIYLYDKGGQMEELLAQLFPSARVEKADSEEAVKGLVENGEQSEDSENADGKRCGFVVESSTDYRYYVKNRSFSDSVSEVFDYAMGVMYRQGRLQEIGADTAEIEEIYNTPMTSETIVLGKDSVRNYLYTYLLIFVVYFMVLIYGNSVATSVAQEKSNRAMEVLVTSTSSNSLIFGKVLAGTVASFLQVGVIIGAALASYGASREAWNGMLDFVFQIPAQVLLAFAVFGILGYVLYAFCYGVLGALVSKTEDVSRTAGPLMFVFIMSFLLTIFNLPNSDGTLMKILSFIPFTSPNAMFARVAMGNVAVWEIAVSLVLLLGAIAVAAIGGAKIYRMGTLMYGNPIKLSRALKMSREKDQ</sequence>
<keyword evidence="4 5" id="KW-0472">Membrane</keyword>
<protein>
    <submittedName>
        <fullName evidence="7">ABC transporter permease</fullName>
    </submittedName>
</protein>
<dbReference type="GO" id="GO:0140359">
    <property type="term" value="F:ABC-type transporter activity"/>
    <property type="evidence" value="ECO:0007669"/>
    <property type="project" value="InterPro"/>
</dbReference>
<feature type="transmembrane region" description="Helical" evidence="5">
    <location>
        <begin position="21"/>
        <end position="42"/>
    </location>
</feature>
<evidence type="ECO:0000256" key="4">
    <source>
        <dbReference type="ARBA" id="ARBA00023136"/>
    </source>
</evidence>
<name>A0A7G9G0N8_9FIRM</name>
<comment type="subcellular location">
    <subcellularLocation>
        <location evidence="1">Membrane</location>
        <topology evidence="1">Multi-pass membrane protein</topology>
    </subcellularLocation>
</comment>
<feature type="transmembrane region" description="Helical" evidence="5">
    <location>
        <begin position="246"/>
        <end position="273"/>
    </location>
</feature>
<evidence type="ECO:0000256" key="2">
    <source>
        <dbReference type="ARBA" id="ARBA00022692"/>
    </source>
</evidence>
<evidence type="ECO:0000313" key="7">
    <source>
        <dbReference type="EMBL" id="QNM04370.1"/>
    </source>
</evidence>
<dbReference type="AlphaFoldDB" id="A0A7G9G0N8"/>
<proteinExistence type="predicted"/>